<dbReference type="GO" id="GO:0003700">
    <property type="term" value="F:DNA-binding transcription factor activity"/>
    <property type="evidence" value="ECO:0007669"/>
    <property type="project" value="TreeGrafter"/>
</dbReference>
<reference evidence="12 13" key="1">
    <citation type="submission" date="2013-09" db="EMBL/GenBank/DDBJ databases">
        <title>Corchorus capsularis genome sequencing.</title>
        <authorList>
            <person name="Alam M."/>
            <person name="Haque M.S."/>
            <person name="Islam M.S."/>
            <person name="Emdad E.M."/>
            <person name="Islam M.M."/>
            <person name="Ahmed B."/>
            <person name="Halim A."/>
            <person name="Hossen Q.M.M."/>
            <person name="Hossain M.Z."/>
            <person name="Ahmed R."/>
            <person name="Khan M.M."/>
            <person name="Islam R."/>
            <person name="Rashid M.M."/>
            <person name="Khan S.A."/>
            <person name="Rahman M.S."/>
            <person name="Alam M."/>
        </authorList>
    </citation>
    <scope>NUCLEOTIDE SEQUENCE [LARGE SCALE GENOMIC DNA]</scope>
    <source>
        <strain evidence="13">cv. CVL-1</strain>
        <tissue evidence="12">Whole seedling</tissue>
    </source>
</reference>
<evidence type="ECO:0000259" key="11">
    <source>
        <dbReference type="PROSITE" id="PS51523"/>
    </source>
</evidence>
<dbReference type="InterPro" id="IPR006501">
    <property type="entry name" value="Pectinesterase_inhib_dom"/>
</dbReference>
<keyword evidence="5" id="KW-0805">Transcription regulation</keyword>
<dbReference type="CDD" id="cd15797">
    <property type="entry name" value="PMEI"/>
    <property type="match status" value="1"/>
</dbReference>
<keyword evidence="2" id="KW-0479">Metal-binding</keyword>
<dbReference type="NCBIfam" id="TIGR01566">
    <property type="entry name" value="ZF_HD_prot_N"/>
    <property type="match status" value="1"/>
</dbReference>
<name>A0A1R3JXP0_COCAP</name>
<evidence type="ECO:0000256" key="10">
    <source>
        <dbReference type="SAM" id="MobiDB-lite"/>
    </source>
</evidence>
<dbReference type="GO" id="GO:0005634">
    <property type="term" value="C:nucleus"/>
    <property type="evidence" value="ECO:0007669"/>
    <property type="project" value="UniProtKB-SubCell"/>
</dbReference>
<evidence type="ECO:0000256" key="1">
    <source>
        <dbReference type="ARBA" id="ARBA00004123"/>
    </source>
</evidence>
<keyword evidence="3" id="KW-0863">Zinc-finger</keyword>
<dbReference type="InterPro" id="IPR009057">
    <property type="entry name" value="Homeodomain-like_sf"/>
</dbReference>
<dbReference type="SMART" id="SM00856">
    <property type="entry name" value="PMEI"/>
    <property type="match status" value="1"/>
</dbReference>
<dbReference type="NCBIfam" id="TIGR01565">
    <property type="entry name" value="homeo_ZF_HD"/>
    <property type="match status" value="1"/>
</dbReference>
<dbReference type="SUPFAM" id="SSF46689">
    <property type="entry name" value="Homeodomain-like"/>
    <property type="match status" value="1"/>
</dbReference>
<evidence type="ECO:0000256" key="5">
    <source>
        <dbReference type="ARBA" id="ARBA00023015"/>
    </source>
</evidence>
<evidence type="ECO:0000256" key="3">
    <source>
        <dbReference type="ARBA" id="ARBA00022771"/>
    </source>
</evidence>
<dbReference type="GO" id="GO:0050793">
    <property type="term" value="P:regulation of developmental process"/>
    <property type="evidence" value="ECO:0007669"/>
    <property type="project" value="TreeGrafter"/>
</dbReference>
<dbReference type="AlphaFoldDB" id="A0A1R3JXP0"/>
<dbReference type="InterPro" id="IPR034086">
    <property type="entry name" value="PMEI_plant"/>
</dbReference>
<organism evidence="12 13">
    <name type="scientific">Corchorus capsularis</name>
    <name type="common">Jute</name>
    <dbReference type="NCBI Taxonomy" id="210143"/>
    <lineage>
        <taxon>Eukaryota</taxon>
        <taxon>Viridiplantae</taxon>
        <taxon>Streptophyta</taxon>
        <taxon>Embryophyta</taxon>
        <taxon>Tracheophyta</taxon>
        <taxon>Spermatophyta</taxon>
        <taxon>Magnoliopsida</taxon>
        <taxon>eudicotyledons</taxon>
        <taxon>Gunneridae</taxon>
        <taxon>Pentapetalae</taxon>
        <taxon>rosids</taxon>
        <taxon>malvids</taxon>
        <taxon>Malvales</taxon>
        <taxon>Malvaceae</taxon>
        <taxon>Grewioideae</taxon>
        <taxon>Apeibeae</taxon>
        <taxon>Corchorus</taxon>
    </lineage>
</organism>
<dbReference type="Proteomes" id="UP000188268">
    <property type="component" value="Unassembled WGS sequence"/>
</dbReference>
<evidence type="ECO:0000256" key="8">
    <source>
        <dbReference type="ARBA" id="ARBA00023163"/>
    </source>
</evidence>
<dbReference type="PANTHER" id="PTHR31948:SF173">
    <property type="entry name" value="ZINC-FINGER HOMEODOMAIN PROTEIN 4-LIKE"/>
    <property type="match status" value="1"/>
</dbReference>
<dbReference type="PROSITE" id="PS51523">
    <property type="entry name" value="ZF_HD_DIMER"/>
    <property type="match status" value="1"/>
</dbReference>
<gene>
    <name evidence="12" type="ORF">CCACVL1_03723</name>
</gene>
<dbReference type="GO" id="GO:0046910">
    <property type="term" value="F:pectinesterase inhibitor activity"/>
    <property type="evidence" value="ECO:0007669"/>
    <property type="project" value="InterPro"/>
</dbReference>
<dbReference type="EMBL" id="AWWV01006839">
    <property type="protein sequence ID" value="OMO99580.1"/>
    <property type="molecule type" value="Genomic_DNA"/>
</dbReference>
<evidence type="ECO:0000313" key="12">
    <source>
        <dbReference type="EMBL" id="OMO99580.1"/>
    </source>
</evidence>
<dbReference type="InterPro" id="IPR006456">
    <property type="entry name" value="ZF_HD_homeobox_Cys/His_dimer"/>
</dbReference>
<proteinExistence type="predicted"/>
<sequence length="418" mass="45767">MGLQLYQETRLVVLSPDLGLVSSKAALKCLGKPSPESKLAAFRSQKSTVGSSRLQGWAIECAKDAHWQWCNARCQNAIALVRYRECLKNHAAAIGGNATDGCGAGEFMPNGEEGTLEALKCSACNCHRNFHRKEIQCDCPFPFDCYHNSAPLINSGRKLILGPHQNYILAASPAAAVTAVPPLMKAGSSVPSETDEKLDDNGGGGGGGRVGAKGSGGGGKLVRKSFRTKFSQEQKEKMLKFAEKAEWRIQKLDESVVQQLCQEIGIKRRVLKETGMALIATACKKTENPQDCISLLESDPRSFISNLTGLARIALEITAWKANTSLIVAEYWLQHAKDYPGWASASACRGGYEFSMNSMQDSLRAFDELKFDKSYQSLQYVISNVTYCENMRADGFNDLNATMLKITKYVLAILHQLF</sequence>
<evidence type="ECO:0000313" key="13">
    <source>
        <dbReference type="Proteomes" id="UP000188268"/>
    </source>
</evidence>
<dbReference type="GO" id="GO:0000976">
    <property type="term" value="F:transcription cis-regulatory region binding"/>
    <property type="evidence" value="ECO:0007669"/>
    <property type="project" value="TreeGrafter"/>
</dbReference>
<dbReference type="InterPro" id="IPR035513">
    <property type="entry name" value="Invertase/methylesterase_inhib"/>
</dbReference>
<dbReference type="InterPro" id="IPR006455">
    <property type="entry name" value="Homeodomain_ZF_HD"/>
</dbReference>
<dbReference type="Gramene" id="OMO99580">
    <property type="protein sequence ID" value="OMO99580"/>
    <property type="gene ID" value="CCACVL1_03723"/>
</dbReference>
<dbReference type="Pfam" id="PF04770">
    <property type="entry name" value="ZF-HD_dimer"/>
    <property type="match status" value="1"/>
</dbReference>
<dbReference type="PANTHER" id="PTHR31948">
    <property type="entry name" value="ZINC-FINGER HOMEODOMAIN PROTEIN 2"/>
    <property type="match status" value="1"/>
</dbReference>
<feature type="compositionally biased region" description="Gly residues" evidence="10">
    <location>
        <begin position="201"/>
        <end position="219"/>
    </location>
</feature>
<dbReference type="Gene3D" id="1.10.10.60">
    <property type="entry name" value="Homeodomain-like"/>
    <property type="match status" value="1"/>
</dbReference>
<keyword evidence="4" id="KW-0862">Zinc</keyword>
<dbReference type="Gene3D" id="1.20.140.40">
    <property type="entry name" value="Invertase/pectin methylesterase inhibitor family protein"/>
    <property type="match status" value="1"/>
</dbReference>
<dbReference type="NCBIfam" id="TIGR01614">
    <property type="entry name" value="PME_inhib"/>
    <property type="match status" value="1"/>
</dbReference>
<keyword evidence="6" id="KW-0238">DNA-binding</keyword>
<feature type="region of interest" description="Disordered" evidence="10">
    <location>
        <begin position="186"/>
        <end position="219"/>
    </location>
</feature>
<comment type="subcellular location">
    <subcellularLocation>
        <location evidence="1">Nucleus</location>
    </subcellularLocation>
</comment>
<comment type="caution">
    <text evidence="12">The sequence shown here is derived from an EMBL/GenBank/DDBJ whole genome shotgun (WGS) entry which is preliminary data.</text>
</comment>
<evidence type="ECO:0000256" key="6">
    <source>
        <dbReference type="ARBA" id="ARBA00023125"/>
    </source>
</evidence>
<keyword evidence="13" id="KW-1185">Reference proteome</keyword>
<keyword evidence="8" id="KW-0804">Transcription</keyword>
<accession>A0A1R3JXP0</accession>
<dbReference type="GO" id="GO:0008270">
    <property type="term" value="F:zinc ion binding"/>
    <property type="evidence" value="ECO:0007669"/>
    <property type="project" value="UniProtKB-KW"/>
</dbReference>
<keyword evidence="9" id="KW-0539">Nucleus</keyword>
<dbReference type="OrthoDB" id="636896at2759"/>
<evidence type="ECO:0000256" key="2">
    <source>
        <dbReference type="ARBA" id="ARBA00022723"/>
    </source>
</evidence>
<keyword evidence="7" id="KW-0371">Homeobox</keyword>
<dbReference type="SUPFAM" id="SSF101148">
    <property type="entry name" value="Plant invertase/pectin methylesterase inhibitor"/>
    <property type="match status" value="1"/>
</dbReference>
<feature type="domain" description="ZF-HD dimerization-type" evidence="11">
    <location>
        <begin position="83"/>
        <end position="134"/>
    </location>
</feature>
<dbReference type="STRING" id="210143.A0A1R3JXP0"/>
<evidence type="ECO:0000256" key="7">
    <source>
        <dbReference type="ARBA" id="ARBA00023155"/>
    </source>
</evidence>
<evidence type="ECO:0000256" key="9">
    <source>
        <dbReference type="ARBA" id="ARBA00023242"/>
    </source>
</evidence>
<dbReference type="Pfam" id="PF04043">
    <property type="entry name" value="PMEI"/>
    <property type="match status" value="1"/>
</dbReference>
<protein>
    <recommendedName>
        <fullName evidence="11">ZF-HD dimerization-type domain-containing protein</fullName>
    </recommendedName>
</protein>
<evidence type="ECO:0000256" key="4">
    <source>
        <dbReference type="ARBA" id="ARBA00022833"/>
    </source>
</evidence>